<feature type="transmembrane region" description="Helical" evidence="6">
    <location>
        <begin position="188"/>
        <end position="207"/>
    </location>
</feature>
<dbReference type="AlphaFoldDB" id="A0A168JTR4"/>
<feature type="transmembrane region" description="Helical" evidence="6">
    <location>
        <begin position="380"/>
        <end position="402"/>
    </location>
</feature>
<evidence type="ECO:0000256" key="3">
    <source>
        <dbReference type="ARBA" id="ARBA00022692"/>
    </source>
</evidence>
<keyword evidence="5 6" id="KW-0472">Membrane</keyword>
<dbReference type="Gene3D" id="1.20.1740.10">
    <property type="entry name" value="Amino acid/polyamine transporter I"/>
    <property type="match status" value="1"/>
</dbReference>
<keyword evidence="2" id="KW-0813">Transport</keyword>
<proteinExistence type="predicted"/>
<reference evidence="7 8" key="1">
    <citation type="submission" date="2016-03" db="EMBL/GenBank/DDBJ databases">
        <title>Draft genome sequence of Paenibacillus antarcticus CECT 5836.</title>
        <authorList>
            <person name="Shin S.-K."/>
            <person name="Yi H."/>
        </authorList>
    </citation>
    <scope>NUCLEOTIDE SEQUENCE [LARGE SCALE GENOMIC DNA]</scope>
    <source>
        <strain evidence="7 8">CECT 5836</strain>
    </source>
</reference>
<comment type="caution">
    <text evidence="7">The sequence shown here is derived from an EMBL/GenBank/DDBJ whole genome shotgun (WGS) entry which is preliminary data.</text>
</comment>
<feature type="transmembrane region" description="Helical" evidence="6">
    <location>
        <begin position="94"/>
        <end position="112"/>
    </location>
</feature>
<dbReference type="GO" id="GO:0016020">
    <property type="term" value="C:membrane"/>
    <property type="evidence" value="ECO:0007669"/>
    <property type="project" value="UniProtKB-SubCell"/>
</dbReference>
<evidence type="ECO:0000256" key="6">
    <source>
        <dbReference type="SAM" id="Phobius"/>
    </source>
</evidence>
<gene>
    <name evidence="7" type="ORF">PBAT_21240</name>
</gene>
<feature type="transmembrane region" description="Helical" evidence="6">
    <location>
        <begin position="62"/>
        <end position="82"/>
    </location>
</feature>
<evidence type="ECO:0000256" key="2">
    <source>
        <dbReference type="ARBA" id="ARBA00022448"/>
    </source>
</evidence>
<protein>
    <submittedName>
        <fullName evidence="7">Amino acid permease</fullName>
    </submittedName>
</protein>
<feature type="transmembrane region" description="Helical" evidence="6">
    <location>
        <begin position="34"/>
        <end position="56"/>
    </location>
</feature>
<dbReference type="InterPro" id="IPR002293">
    <property type="entry name" value="AA/rel_permease1"/>
</dbReference>
<evidence type="ECO:0000313" key="8">
    <source>
        <dbReference type="Proteomes" id="UP000077355"/>
    </source>
</evidence>
<keyword evidence="8" id="KW-1185">Reference proteome</keyword>
<keyword evidence="4 6" id="KW-1133">Transmembrane helix</keyword>
<dbReference type="EMBL" id="LVJI01000048">
    <property type="protein sequence ID" value="OAB41092.1"/>
    <property type="molecule type" value="Genomic_DNA"/>
</dbReference>
<keyword evidence="3 6" id="KW-0812">Transmembrane</keyword>
<dbReference type="Pfam" id="PF13520">
    <property type="entry name" value="AA_permease_2"/>
    <property type="match status" value="1"/>
</dbReference>
<comment type="subcellular location">
    <subcellularLocation>
        <location evidence="1">Membrane</location>
        <topology evidence="1">Multi-pass membrane protein</topology>
    </subcellularLocation>
</comment>
<feature type="transmembrane region" description="Helical" evidence="6">
    <location>
        <begin position="437"/>
        <end position="455"/>
    </location>
</feature>
<dbReference type="PANTHER" id="PTHR43243">
    <property type="entry name" value="INNER MEMBRANE TRANSPORTER YGJI-RELATED"/>
    <property type="match status" value="1"/>
</dbReference>
<feature type="transmembrane region" description="Helical" evidence="6">
    <location>
        <begin position="353"/>
        <end position="374"/>
    </location>
</feature>
<organism evidence="7 8">
    <name type="scientific">Paenibacillus antarcticus</name>
    <dbReference type="NCBI Taxonomy" id="253703"/>
    <lineage>
        <taxon>Bacteria</taxon>
        <taxon>Bacillati</taxon>
        <taxon>Bacillota</taxon>
        <taxon>Bacilli</taxon>
        <taxon>Bacillales</taxon>
        <taxon>Paenibacillaceae</taxon>
        <taxon>Paenibacillus</taxon>
    </lineage>
</organism>
<feature type="transmembrane region" description="Helical" evidence="6">
    <location>
        <begin position="414"/>
        <end position="431"/>
    </location>
</feature>
<name>A0A168JTR4_9BACL</name>
<dbReference type="RefSeq" id="WP_068652679.1">
    <property type="nucleotide sequence ID" value="NZ_CP043611.1"/>
</dbReference>
<evidence type="ECO:0000313" key="7">
    <source>
        <dbReference type="EMBL" id="OAB41092.1"/>
    </source>
</evidence>
<evidence type="ECO:0000256" key="1">
    <source>
        <dbReference type="ARBA" id="ARBA00004141"/>
    </source>
</evidence>
<dbReference type="OrthoDB" id="9762947at2"/>
<feature type="transmembrane region" description="Helical" evidence="6">
    <location>
        <begin position="159"/>
        <end position="176"/>
    </location>
</feature>
<evidence type="ECO:0000256" key="5">
    <source>
        <dbReference type="ARBA" id="ARBA00023136"/>
    </source>
</evidence>
<sequence>MDLFRKKSAESYIQEGLAGDQSTKLKKTLGAMDLTILGVGAIIGTGIFVLTGVAAAELAGPSLVLSFVIAAIACVLAALCYSEFASSVPVSGSAYAYSYTAFGEMFAWILGWDLALEYGVAASAVASGWSGYLKGLLDGFGIQLPTAISGAFNMSEGTYIDLPAVIIVLLISFMLTRGIQETARFNTIMVVVKIAVILLFVVVGIFYVKPSNWSPFLPYGMTGVFNGAAAVFFAYIGFDALSTAAEEVKNPQRDLPIGIISSLAICTVLYIIVALVITGIVPYGLLNVTDPVAFALRFVDQNLVAGLISVGAIAGMTTVLLVLIYGQSRLLFAISRDGMLPKVLSKIHKKTQVPVVGTWTTGIIIAILAGLIPLDKLASLTSIGTLFAFAVVSLGIIVMRITSPDLPRGFRVPWVPFIPLLSAGACFYLMFNLSKETWQGFLLWLLIGIVIYFAYGYRHSKLNK</sequence>
<accession>A0A168JTR4</accession>
<feature type="transmembrane region" description="Helical" evidence="6">
    <location>
        <begin position="259"/>
        <end position="283"/>
    </location>
</feature>
<evidence type="ECO:0000256" key="4">
    <source>
        <dbReference type="ARBA" id="ARBA00022989"/>
    </source>
</evidence>
<feature type="transmembrane region" description="Helical" evidence="6">
    <location>
        <begin position="303"/>
        <end position="332"/>
    </location>
</feature>
<dbReference type="Proteomes" id="UP000077355">
    <property type="component" value="Unassembled WGS sequence"/>
</dbReference>
<dbReference type="PIRSF" id="PIRSF006060">
    <property type="entry name" value="AA_transporter"/>
    <property type="match status" value="1"/>
</dbReference>
<dbReference type="GO" id="GO:0015171">
    <property type="term" value="F:amino acid transmembrane transporter activity"/>
    <property type="evidence" value="ECO:0007669"/>
    <property type="project" value="TreeGrafter"/>
</dbReference>
<feature type="transmembrane region" description="Helical" evidence="6">
    <location>
        <begin position="219"/>
        <end position="238"/>
    </location>
</feature>
<dbReference type="PANTHER" id="PTHR43243:SF4">
    <property type="entry name" value="CATIONIC AMINO ACID TRANSPORTER 4"/>
    <property type="match status" value="1"/>
</dbReference>